<sequence length="180" mass="20420">MITNLVFLEDAMNDSIRVAVDVGSRQHRVAVSDATGHLLDEFSIDHHHLGFSHFFDRVGRHGAADVRVAMEGFNGWARPLDQAVLARGWRLYNVNNLKLARYKEIFPAPAKTDAIDARRMLELFSLAEQRPLARNALVEIQSASAAQRQLKYLTRRRRILVTERAQRSIGSEPLIIKLPN</sequence>
<evidence type="ECO:0000313" key="2">
    <source>
        <dbReference type="EMBL" id="ANJ67023.1"/>
    </source>
</evidence>
<accession>A0A191ZGN9</accession>
<reference evidence="2 3" key="1">
    <citation type="submission" date="2016-06" db="EMBL/GenBank/DDBJ databases">
        <title>Insight into the functional genes involving in sulfur oxidation in Pearl River water.</title>
        <authorList>
            <person name="Luo J."/>
            <person name="Tan X."/>
            <person name="Lin W."/>
        </authorList>
    </citation>
    <scope>NUCLEOTIDE SEQUENCE [LARGE SCALE GENOMIC DNA]</scope>
    <source>
        <strain evidence="2 3">LS2</strain>
    </source>
</reference>
<dbReference type="OrthoDB" id="6637920at2"/>
<dbReference type="InterPro" id="IPR047650">
    <property type="entry name" value="Transpos_IS110"/>
</dbReference>
<gene>
    <name evidence="2" type="ORF">A9404_06185</name>
</gene>
<keyword evidence="3" id="KW-1185">Reference proteome</keyword>
<name>A0A191ZGN9_9GAMM</name>
<dbReference type="EMBL" id="CP016027">
    <property type="protein sequence ID" value="ANJ67023.1"/>
    <property type="molecule type" value="Genomic_DNA"/>
</dbReference>
<dbReference type="GO" id="GO:0006313">
    <property type="term" value="P:DNA transposition"/>
    <property type="evidence" value="ECO:0007669"/>
    <property type="project" value="InterPro"/>
</dbReference>
<dbReference type="GO" id="GO:0004803">
    <property type="term" value="F:transposase activity"/>
    <property type="evidence" value="ECO:0007669"/>
    <property type="project" value="InterPro"/>
</dbReference>
<feature type="domain" description="Transposase IS110-like N-terminal" evidence="1">
    <location>
        <begin position="18"/>
        <end position="166"/>
    </location>
</feature>
<dbReference type="PANTHER" id="PTHR33055:SF3">
    <property type="entry name" value="PUTATIVE TRANSPOSASE FOR IS117-RELATED"/>
    <property type="match status" value="1"/>
</dbReference>
<organism evidence="2 3">
    <name type="scientific">Halothiobacillus diazotrophicus</name>
    <dbReference type="NCBI Taxonomy" id="1860122"/>
    <lineage>
        <taxon>Bacteria</taxon>
        <taxon>Pseudomonadati</taxon>
        <taxon>Pseudomonadota</taxon>
        <taxon>Gammaproteobacteria</taxon>
        <taxon>Chromatiales</taxon>
        <taxon>Halothiobacillaceae</taxon>
        <taxon>Halothiobacillus</taxon>
    </lineage>
</organism>
<dbReference type="Pfam" id="PF01548">
    <property type="entry name" value="DEDD_Tnp_IS110"/>
    <property type="match status" value="1"/>
</dbReference>
<dbReference type="GO" id="GO:0003677">
    <property type="term" value="F:DNA binding"/>
    <property type="evidence" value="ECO:0007669"/>
    <property type="project" value="InterPro"/>
</dbReference>
<protein>
    <recommendedName>
        <fullName evidence="1">Transposase IS110-like N-terminal domain-containing protein</fullName>
    </recommendedName>
</protein>
<dbReference type="KEGG" id="haz:A9404_06185"/>
<proteinExistence type="predicted"/>
<evidence type="ECO:0000313" key="3">
    <source>
        <dbReference type="Proteomes" id="UP000078596"/>
    </source>
</evidence>
<dbReference type="InterPro" id="IPR002525">
    <property type="entry name" value="Transp_IS110-like_N"/>
</dbReference>
<evidence type="ECO:0000259" key="1">
    <source>
        <dbReference type="Pfam" id="PF01548"/>
    </source>
</evidence>
<dbReference type="Proteomes" id="UP000078596">
    <property type="component" value="Chromosome"/>
</dbReference>
<dbReference type="AlphaFoldDB" id="A0A191ZGN9"/>
<dbReference type="PANTHER" id="PTHR33055">
    <property type="entry name" value="TRANSPOSASE FOR INSERTION SEQUENCE ELEMENT IS1111A"/>
    <property type="match status" value="1"/>
</dbReference>
<dbReference type="STRING" id="1860122.A9404_06185"/>